<evidence type="ECO:0000256" key="1">
    <source>
        <dbReference type="ARBA" id="ARBA00005451"/>
    </source>
</evidence>
<dbReference type="Ensembl" id="ENSNPET00000016854.1">
    <property type="protein sequence ID" value="ENSNPEP00000016447.1"/>
    <property type="gene ID" value="ENSNPEG00000012153.1"/>
</dbReference>
<evidence type="ECO:0000256" key="4">
    <source>
        <dbReference type="ARBA" id="ARBA00048342"/>
    </source>
</evidence>
<comment type="similarity">
    <text evidence="1">Belongs to the Dus family. Dus3 subfamily.</text>
</comment>
<comment type="catalytic activity">
    <reaction evidence="6">
        <text>5,6-dihydrouridine(47) in tRNA + NADP(+) = uridine(47) in tRNA + NADPH + H(+)</text>
        <dbReference type="Rhea" id="RHEA:53360"/>
        <dbReference type="Rhea" id="RHEA-COMP:13539"/>
        <dbReference type="Rhea" id="RHEA-COMP:13540"/>
        <dbReference type="ChEBI" id="CHEBI:15378"/>
        <dbReference type="ChEBI" id="CHEBI:57783"/>
        <dbReference type="ChEBI" id="CHEBI:58349"/>
        <dbReference type="ChEBI" id="CHEBI:65315"/>
        <dbReference type="ChEBI" id="CHEBI:74443"/>
        <dbReference type="EC" id="1.3.1.89"/>
    </reaction>
    <physiologicalReaction direction="right-to-left" evidence="6">
        <dbReference type="Rhea" id="RHEA:53362"/>
    </physiologicalReaction>
</comment>
<keyword evidence="10" id="KW-1185">Reference proteome</keyword>
<organism evidence="9 10">
    <name type="scientific">Nothoprocta perdicaria</name>
    <name type="common">Chilean tinamou</name>
    <name type="synonym">Crypturus perdicarius</name>
    <dbReference type="NCBI Taxonomy" id="30464"/>
    <lineage>
        <taxon>Eukaryota</taxon>
        <taxon>Metazoa</taxon>
        <taxon>Chordata</taxon>
        <taxon>Craniata</taxon>
        <taxon>Vertebrata</taxon>
        <taxon>Euteleostomi</taxon>
        <taxon>Archelosauria</taxon>
        <taxon>Archosauria</taxon>
        <taxon>Dinosauria</taxon>
        <taxon>Saurischia</taxon>
        <taxon>Theropoda</taxon>
        <taxon>Coelurosauria</taxon>
        <taxon>Aves</taxon>
        <taxon>Palaeognathae</taxon>
        <taxon>Tinamiformes</taxon>
        <taxon>Tinamidae</taxon>
        <taxon>Nothoprocta</taxon>
    </lineage>
</organism>
<evidence type="ECO:0000313" key="9">
    <source>
        <dbReference type="Ensembl" id="ENSNPEP00000016447.1"/>
    </source>
</evidence>
<sequence length="253" mass="29088">MNSVSRSIPPAAGHELEEPLPPEPCLTLPSLQVLDVPLTVKIRTGVQEKINVAHKIIPKIREARYRLHGRSREQRYTKVADWDYIAECAKIASPMPLFGNGDILSYEDADRAMQTGVSGIMIARGALIKPWIFTEIKEQRHWDIPSSERFNILKDFTNYGLEHWGSDTQGVEKTRKFLLEWLSFLCRYIPVGLLEHLPQKINERPPYYMGRDYLETLMASQNVDDWIKISELLLGPVPTNFTFLPKHKANSYK</sequence>
<accession>A0A8C6ZP50</accession>
<comment type="catalytic activity">
    <reaction evidence="4">
        <text>a 5,6-dihydrouridine in mRNA + NAD(+) = a uridine in mRNA + NADH + H(+)</text>
        <dbReference type="Rhea" id="RHEA:69851"/>
        <dbReference type="Rhea" id="RHEA-COMP:14658"/>
        <dbReference type="Rhea" id="RHEA-COMP:17789"/>
        <dbReference type="ChEBI" id="CHEBI:15378"/>
        <dbReference type="ChEBI" id="CHEBI:57540"/>
        <dbReference type="ChEBI" id="CHEBI:57945"/>
        <dbReference type="ChEBI" id="CHEBI:65315"/>
        <dbReference type="ChEBI" id="CHEBI:74443"/>
    </reaction>
    <physiologicalReaction direction="right-to-left" evidence="4">
        <dbReference type="Rhea" id="RHEA:69853"/>
    </physiologicalReaction>
</comment>
<feature type="region of interest" description="Disordered" evidence="7">
    <location>
        <begin position="1"/>
        <end position="21"/>
    </location>
</feature>
<dbReference type="SUPFAM" id="SSF51395">
    <property type="entry name" value="FMN-linked oxidoreductases"/>
    <property type="match status" value="1"/>
</dbReference>
<dbReference type="InterPro" id="IPR013785">
    <property type="entry name" value="Aldolase_TIM"/>
</dbReference>
<gene>
    <name evidence="9" type="primary">DUS3L</name>
</gene>
<evidence type="ECO:0000256" key="2">
    <source>
        <dbReference type="ARBA" id="ARBA00012376"/>
    </source>
</evidence>
<dbReference type="PANTHER" id="PTHR45846:SF1">
    <property type="entry name" value="TRNA-DIHYDROURIDINE(47) SYNTHASE [NAD(P)(+)]-LIKE"/>
    <property type="match status" value="1"/>
</dbReference>
<feature type="domain" description="DUS-like FMN-binding" evidence="8">
    <location>
        <begin position="34"/>
        <end position="157"/>
    </location>
</feature>
<evidence type="ECO:0000256" key="7">
    <source>
        <dbReference type="SAM" id="MobiDB-lite"/>
    </source>
</evidence>
<name>A0A8C6ZP50_NOTPE</name>
<dbReference type="PANTHER" id="PTHR45846">
    <property type="entry name" value="TRNA-DIHYDROURIDINE(47) SYNTHASE [NAD(P)(+)]-LIKE"/>
    <property type="match status" value="1"/>
</dbReference>
<dbReference type="CDD" id="cd02801">
    <property type="entry name" value="DUS_like_FMN"/>
    <property type="match status" value="1"/>
</dbReference>
<comment type="catalytic activity">
    <reaction evidence="5">
        <text>a 5,6-dihydrouridine in mRNA + NADP(+) = a uridine in mRNA + NADPH + H(+)</text>
        <dbReference type="Rhea" id="RHEA:69855"/>
        <dbReference type="Rhea" id="RHEA-COMP:14658"/>
        <dbReference type="Rhea" id="RHEA-COMP:17789"/>
        <dbReference type="ChEBI" id="CHEBI:15378"/>
        <dbReference type="ChEBI" id="CHEBI:57783"/>
        <dbReference type="ChEBI" id="CHEBI:58349"/>
        <dbReference type="ChEBI" id="CHEBI:65315"/>
        <dbReference type="ChEBI" id="CHEBI:74443"/>
    </reaction>
    <physiologicalReaction direction="right-to-left" evidence="5">
        <dbReference type="Rhea" id="RHEA:69857"/>
    </physiologicalReaction>
</comment>
<evidence type="ECO:0000313" key="10">
    <source>
        <dbReference type="Proteomes" id="UP000694420"/>
    </source>
</evidence>
<evidence type="ECO:0000256" key="3">
    <source>
        <dbReference type="ARBA" id="ARBA00048266"/>
    </source>
</evidence>
<evidence type="ECO:0000256" key="5">
    <source>
        <dbReference type="ARBA" id="ARBA00049447"/>
    </source>
</evidence>
<protein>
    <recommendedName>
        <fullName evidence="2">tRNA-dihydrouridine(47) synthase [NAD(P)(+)]</fullName>
        <ecNumber evidence="2">1.3.1.89</ecNumber>
    </recommendedName>
</protein>
<evidence type="ECO:0000256" key="6">
    <source>
        <dbReference type="ARBA" id="ARBA00049513"/>
    </source>
</evidence>
<dbReference type="InterPro" id="IPR035587">
    <property type="entry name" value="DUS-like_FMN-bd"/>
</dbReference>
<dbReference type="Pfam" id="PF01207">
    <property type="entry name" value="Dus"/>
    <property type="match status" value="1"/>
</dbReference>
<dbReference type="Gene3D" id="3.20.20.70">
    <property type="entry name" value="Aldolase class I"/>
    <property type="match status" value="1"/>
</dbReference>
<comment type="catalytic activity">
    <reaction evidence="3">
        <text>5,6-dihydrouridine(47) in tRNA + NAD(+) = uridine(47) in tRNA + NADH + H(+)</text>
        <dbReference type="Rhea" id="RHEA:53364"/>
        <dbReference type="Rhea" id="RHEA-COMP:13539"/>
        <dbReference type="Rhea" id="RHEA-COMP:13540"/>
        <dbReference type="ChEBI" id="CHEBI:15378"/>
        <dbReference type="ChEBI" id="CHEBI:57540"/>
        <dbReference type="ChEBI" id="CHEBI:57945"/>
        <dbReference type="ChEBI" id="CHEBI:65315"/>
        <dbReference type="ChEBI" id="CHEBI:74443"/>
        <dbReference type="EC" id="1.3.1.89"/>
    </reaction>
    <physiologicalReaction direction="right-to-left" evidence="3">
        <dbReference type="Rhea" id="RHEA:53366"/>
    </physiologicalReaction>
</comment>
<reference evidence="9" key="2">
    <citation type="submission" date="2025-09" db="UniProtKB">
        <authorList>
            <consortium name="Ensembl"/>
        </authorList>
    </citation>
    <scope>IDENTIFICATION</scope>
</reference>
<dbReference type="EC" id="1.3.1.89" evidence="2"/>
<reference evidence="9" key="1">
    <citation type="submission" date="2025-08" db="UniProtKB">
        <authorList>
            <consortium name="Ensembl"/>
        </authorList>
    </citation>
    <scope>IDENTIFICATION</scope>
</reference>
<dbReference type="Proteomes" id="UP000694420">
    <property type="component" value="Unplaced"/>
</dbReference>
<dbReference type="GO" id="GO:0102265">
    <property type="term" value="F:tRNA-dihydrouridine47 synthase activity"/>
    <property type="evidence" value="ECO:0007669"/>
    <property type="project" value="UniProtKB-EC"/>
</dbReference>
<dbReference type="AlphaFoldDB" id="A0A8C6ZP50"/>
<proteinExistence type="inferred from homology"/>
<evidence type="ECO:0000259" key="8">
    <source>
        <dbReference type="Pfam" id="PF01207"/>
    </source>
</evidence>
<dbReference type="GO" id="GO:0003723">
    <property type="term" value="F:RNA binding"/>
    <property type="evidence" value="ECO:0007669"/>
    <property type="project" value="TreeGrafter"/>
</dbReference>